<name>A0A348G0Y8_9HYPH</name>
<dbReference type="Pfam" id="PF19660">
    <property type="entry name" value="DUF6163"/>
    <property type="match status" value="1"/>
</dbReference>
<gene>
    <name evidence="2" type="ORF">BLTE_19060</name>
</gene>
<evidence type="ECO:0000256" key="1">
    <source>
        <dbReference type="SAM" id="Phobius"/>
    </source>
</evidence>
<keyword evidence="3" id="KW-1185">Reference proteome</keyword>
<dbReference type="KEGG" id="blag:BLTE_19060"/>
<keyword evidence="1" id="KW-0472">Membrane</keyword>
<accession>A0A348G0Y8</accession>
<feature type="transmembrane region" description="Helical" evidence="1">
    <location>
        <begin position="65"/>
        <end position="87"/>
    </location>
</feature>
<feature type="transmembrane region" description="Helical" evidence="1">
    <location>
        <begin position="119"/>
        <end position="137"/>
    </location>
</feature>
<feature type="transmembrane region" description="Helical" evidence="1">
    <location>
        <begin position="28"/>
        <end position="45"/>
    </location>
</feature>
<dbReference type="Proteomes" id="UP000266934">
    <property type="component" value="Chromosome"/>
</dbReference>
<dbReference type="AlphaFoldDB" id="A0A348G0Y8"/>
<dbReference type="EMBL" id="AP018907">
    <property type="protein sequence ID" value="BBF93221.1"/>
    <property type="molecule type" value="Genomic_DNA"/>
</dbReference>
<keyword evidence="1" id="KW-1133">Transmembrane helix</keyword>
<dbReference type="OrthoDB" id="7843623at2"/>
<keyword evidence="1" id="KW-0812">Transmembrane</keyword>
<evidence type="ECO:0000313" key="2">
    <source>
        <dbReference type="EMBL" id="BBF93221.1"/>
    </source>
</evidence>
<sequence length="144" mass="15923">MSDIPIHDPPIELDKLVEKGVWARRLTIFVRSVAVLVLIKGLFHWSLLCGVGDGSGVHFEVMPPAWQIATIFFAIIDVVAGVGLWLLAAWGAAVWLIGGMSQVVFDIWFPQIYGGVVPLTIFYALLLVGYVVLRVLALREKPDR</sequence>
<dbReference type="RefSeq" id="WP_126399727.1">
    <property type="nucleotide sequence ID" value="NZ_AP018907.1"/>
</dbReference>
<feature type="transmembrane region" description="Helical" evidence="1">
    <location>
        <begin position="94"/>
        <end position="113"/>
    </location>
</feature>
<evidence type="ECO:0000313" key="3">
    <source>
        <dbReference type="Proteomes" id="UP000266934"/>
    </source>
</evidence>
<dbReference type="InterPro" id="IPR046161">
    <property type="entry name" value="DUF6163"/>
</dbReference>
<evidence type="ECO:0008006" key="4">
    <source>
        <dbReference type="Google" id="ProtNLM"/>
    </source>
</evidence>
<protein>
    <recommendedName>
        <fullName evidence="4">DoxX family protein</fullName>
    </recommendedName>
</protein>
<proteinExistence type="predicted"/>
<reference evidence="2 3" key="1">
    <citation type="submission" date="2018-08" db="EMBL/GenBank/DDBJ databases">
        <title>Complete genome sequencing of Blastochloris tepida GI.</title>
        <authorList>
            <person name="Tsukatani Y."/>
            <person name="Mori H."/>
        </authorList>
    </citation>
    <scope>NUCLEOTIDE SEQUENCE [LARGE SCALE GENOMIC DNA]</scope>
    <source>
        <strain evidence="2 3">GI</strain>
    </source>
</reference>
<organism evidence="2 3">
    <name type="scientific">Blastochloris tepida</name>
    <dbReference type="NCBI Taxonomy" id="2233851"/>
    <lineage>
        <taxon>Bacteria</taxon>
        <taxon>Pseudomonadati</taxon>
        <taxon>Pseudomonadota</taxon>
        <taxon>Alphaproteobacteria</taxon>
        <taxon>Hyphomicrobiales</taxon>
        <taxon>Blastochloridaceae</taxon>
        <taxon>Blastochloris</taxon>
    </lineage>
</organism>